<feature type="region of interest" description="Disordered" evidence="1">
    <location>
        <begin position="48"/>
        <end position="70"/>
    </location>
</feature>
<organism evidence="3 4">
    <name type="scientific">Trichogramma kaykai</name>
    <dbReference type="NCBI Taxonomy" id="54128"/>
    <lineage>
        <taxon>Eukaryota</taxon>
        <taxon>Metazoa</taxon>
        <taxon>Ecdysozoa</taxon>
        <taxon>Arthropoda</taxon>
        <taxon>Hexapoda</taxon>
        <taxon>Insecta</taxon>
        <taxon>Pterygota</taxon>
        <taxon>Neoptera</taxon>
        <taxon>Endopterygota</taxon>
        <taxon>Hymenoptera</taxon>
        <taxon>Apocrita</taxon>
        <taxon>Proctotrupomorpha</taxon>
        <taxon>Chalcidoidea</taxon>
        <taxon>Trichogrammatidae</taxon>
        <taxon>Trichogramma</taxon>
    </lineage>
</organism>
<gene>
    <name evidence="3" type="ORF">TKK_020640</name>
</gene>
<dbReference type="Proteomes" id="UP001627154">
    <property type="component" value="Unassembled WGS sequence"/>
</dbReference>
<evidence type="ECO:0000313" key="3">
    <source>
        <dbReference type="EMBL" id="KAL3383453.1"/>
    </source>
</evidence>
<evidence type="ECO:0000256" key="2">
    <source>
        <dbReference type="SAM" id="SignalP"/>
    </source>
</evidence>
<comment type="caution">
    <text evidence="3">The sequence shown here is derived from an EMBL/GenBank/DDBJ whole genome shotgun (WGS) entry which is preliminary data.</text>
</comment>
<reference evidence="3 4" key="1">
    <citation type="journal article" date="2024" name="bioRxiv">
        <title>A reference genome for Trichogramma kaykai: A tiny desert-dwelling parasitoid wasp with competing sex-ratio distorters.</title>
        <authorList>
            <person name="Culotta J."/>
            <person name="Lindsey A.R."/>
        </authorList>
    </citation>
    <scope>NUCLEOTIDE SEQUENCE [LARGE SCALE GENOMIC DNA]</scope>
    <source>
        <strain evidence="3 4">KSX58</strain>
    </source>
</reference>
<dbReference type="EMBL" id="JBJJXI010000196">
    <property type="protein sequence ID" value="KAL3383453.1"/>
    <property type="molecule type" value="Genomic_DNA"/>
</dbReference>
<evidence type="ECO:0000256" key="1">
    <source>
        <dbReference type="SAM" id="MobiDB-lite"/>
    </source>
</evidence>
<proteinExistence type="predicted"/>
<sequence>MSFIGFWATVELLVALESVAQASSRHPFDDEVDDWLDNVSKSQQQITSRELELQQRGSPSAKLRSSKDDDAASVDYRNTLNLRWREDETLRFPMSKRARRNGAAHARRYEIFLDVKFIAFSYCPVKSRLEGLMNSSVVRLTDRKYMLKLMSRIRQDYESKQEARIEERKYAELMRTKKLILYRFIPVQEAPPEICEYPLFKLYLYCEDVIAQRLKKRLPKRAKIPKSLYKLLYPEKPTEVADEVDEEVPMKEILVNGEPTMVPMKPDEIEAMRKEQELAKEIEEGYMFTKEEYDSLHYETDAVKKLREAKTINEMYDRANNIVGALFSLLQSPSRHLKTADGEAVSTKTRA</sequence>
<dbReference type="AlphaFoldDB" id="A0ABD2VRU6"/>
<evidence type="ECO:0000313" key="4">
    <source>
        <dbReference type="Proteomes" id="UP001627154"/>
    </source>
</evidence>
<feature type="chain" id="PRO_5044811404" evidence="2">
    <location>
        <begin position="23"/>
        <end position="351"/>
    </location>
</feature>
<protein>
    <submittedName>
        <fullName evidence="3">Uncharacterized protein</fullName>
    </submittedName>
</protein>
<keyword evidence="2" id="KW-0732">Signal</keyword>
<accession>A0ABD2VRU6</accession>
<feature type="signal peptide" evidence="2">
    <location>
        <begin position="1"/>
        <end position="22"/>
    </location>
</feature>
<keyword evidence="4" id="KW-1185">Reference proteome</keyword>
<name>A0ABD2VRU6_9HYME</name>